<dbReference type="AlphaFoldDB" id="A0A0D6MJK5"/>
<comment type="catalytic activity">
    <reaction evidence="5 8">
        <text>meso-2,6-diaminopimelate + H(+) = L-lysine + CO2</text>
        <dbReference type="Rhea" id="RHEA:15101"/>
        <dbReference type="ChEBI" id="CHEBI:15378"/>
        <dbReference type="ChEBI" id="CHEBI:16526"/>
        <dbReference type="ChEBI" id="CHEBI:32551"/>
        <dbReference type="ChEBI" id="CHEBI:57791"/>
        <dbReference type="EC" id="4.1.1.20"/>
    </reaction>
</comment>
<dbReference type="EC" id="4.1.1.20" evidence="5 6"/>
<comment type="subunit">
    <text evidence="5">Homodimer.</text>
</comment>
<feature type="domain" description="Orn/DAP/Arg decarboxylase 2 N-terminal" evidence="9">
    <location>
        <begin position="60"/>
        <end position="302"/>
    </location>
</feature>
<dbReference type="GO" id="GO:0009089">
    <property type="term" value="P:lysine biosynthetic process via diaminopimelate"/>
    <property type="evidence" value="ECO:0007669"/>
    <property type="project" value="UniProtKB-UniRule"/>
</dbReference>
<dbReference type="FunFam" id="3.20.20.10:FF:000003">
    <property type="entry name" value="Diaminopimelate decarboxylase"/>
    <property type="match status" value="1"/>
</dbReference>
<dbReference type="SUPFAM" id="SSF50621">
    <property type="entry name" value="Alanine racemase C-terminal domain-like"/>
    <property type="match status" value="1"/>
</dbReference>
<evidence type="ECO:0000256" key="4">
    <source>
        <dbReference type="ARBA" id="ARBA00023239"/>
    </source>
</evidence>
<dbReference type="Gene3D" id="3.20.20.10">
    <property type="entry name" value="Alanine racemase"/>
    <property type="match status" value="1"/>
</dbReference>
<comment type="caution">
    <text evidence="10">The sequence shown here is derived from an EMBL/GenBank/DDBJ whole genome shotgun (WGS) entry which is preliminary data.</text>
</comment>
<feature type="binding site" evidence="5">
    <location>
        <begin position="295"/>
        <end position="298"/>
    </location>
    <ligand>
        <name>pyridoxal 5'-phosphate</name>
        <dbReference type="ChEBI" id="CHEBI:597326"/>
    </ligand>
</feature>
<evidence type="ECO:0000256" key="7">
    <source>
        <dbReference type="PIRSR" id="PIRSR600183-50"/>
    </source>
</evidence>
<name>A0A0D6MJK5_9PROT</name>
<dbReference type="GO" id="GO:0008836">
    <property type="term" value="F:diaminopimelate decarboxylase activity"/>
    <property type="evidence" value="ECO:0007669"/>
    <property type="project" value="UniProtKB-UniRule"/>
</dbReference>
<keyword evidence="2 5" id="KW-0210">Decarboxylase</keyword>
<keyword evidence="5 8" id="KW-0457">Lysine biosynthesis</keyword>
<dbReference type="Proteomes" id="UP000032679">
    <property type="component" value="Unassembled WGS sequence"/>
</dbReference>
<dbReference type="InterPro" id="IPR000183">
    <property type="entry name" value="Orn/DAP/Arg_de-COase"/>
</dbReference>
<feature type="binding site" evidence="5">
    <location>
        <position position="336"/>
    </location>
    <ligand>
        <name>substrate</name>
    </ligand>
</feature>
<dbReference type="UniPathway" id="UPA00034">
    <property type="reaction ID" value="UER00027"/>
</dbReference>
<comment type="pathway">
    <text evidence="5 8">Amino-acid biosynthesis; L-lysine biosynthesis via DAP pathway; L-lysine from DL-2,6-diaminopimelate: step 1/1.</text>
</comment>
<comment type="similarity">
    <text evidence="5">Belongs to the Orn/Lys/Arg decarboxylase class-II family. LysA subfamily.</text>
</comment>
<dbReference type="PRINTS" id="PR01179">
    <property type="entry name" value="ODADCRBXLASE"/>
</dbReference>
<dbReference type="PANTHER" id="PTHR43727">
    <property type="entry name" value="DIAMINOPIMELATE DECARBOXYLASE"/>
    <property type="match status" value="1"/>
</dbReference>
<evidence type="ECO:0000313" key="11">
    <source>
        <dbReference type="Proteomes" id="UP000032679"/>
    </source>
</evidence>
<feature type="modified residue" description="N6-(pyridoxal phosphate)lysine" evidence="5 7">
    <location>
        <position position="82"/>
    </location>
</feature>
<dbReference type="InterPro" id="IPR022644">
    <property type="entry name" value="De-COase2_N"/>
</dbReference>
<evidence type="ECO:0000259" key="9">
    <source>
        <dbReference type="Pfam" id="PF02784"/>
    </source>
</evidence>
<feature type="binding site" evidence="5">
    <location>
        <position position="369"/>
    </location>
    <ligand>
        <name>substrate</name>
    </ligand>
</feature>
<evidence type="ECO:0000256" key="2">
    <source>
        <dbReference type="ARBA" id="ARBA00022793"/>
    </source>
</evidence>
<comment type="cofactor">
    <cofactor evidence="1 5 7 8">
        <name>pyridoxal 5'-phosphate</name>
        <dbReference type="ChEBI" id="CHEBI:597326"/>
    </cofactor>
</comment>
<gene>
    <name evidence="5" type="primary">lysA</name>
    <name evidence="10" type="ORF">Tasa_012_010</name>
</gene>
<comment type="function">
    <text evidence="5">Specifically catalyzes the decarboxylation of meso-diaminopimelate (meso-DAP) to L-lysine.</text>
</comment>
<keyword evidence="5" id="KW-0028">Amino-acid biosynthesis</keyword>
<dbReference type="Pfam" id="PF02784">
    <property type="entry name" value="Orn_Arg_deC_N"/>
    <property type="match status" value="1"/>
</dbReference>
<feature type="active site" description="Proton donor" evidence="7">
    <location>
        <position position="368"/>
    </location>
</feature>
<keyword evidence="3 5" id="KW-0663">Pyridoxal phosphate</keyword>
<keyword evidence="11" id="KW-1185">Reference proteome</keyword>
<feature type="binding site" evidence="5">
    <location>
        <position position="397"/>
    </location>
    <ligand>
        <name>substrate</name>
    </ligand>
</feature>
<evidence type="ECO:0000256" key="8">
    <source>
        <dbReference type="RuleBase" id="RU003738"/>
    </source>
</evidence>
<feature type="binding site" evidence="5">
    <location>
        <position position="298"/>
    </location>
    <ligand>
        <name>substrate</name>
    </ligand>
</feature>
<dbReference type="GO" id="GO:0030170">
    <property type="term" value="F:pyridoxal phosphate binding"/>
    <property type="evidence" value="ECO:0007669"/>
    <property type="project" value="UniProtKB-UniRule"/>
</dbReference>
<sequence length="445" mass="46988">MDAAIYTTPDPDLRELLAARPTLRADAIDGLCFEGVPLAAIAAAHGTPCWVMGVGTLKGRARALRAAFTDAGLSPSMHFALKSNDLRATLVTLAAEGFGCDAVSGGEIRRARAAGIAPHHIVFSGVGKTDAELDLALELGLAHINVESAEELRRLSVRASAMGREADVVLRVNPDVDAATHDKISTGRADDKFGIPFGDIPALFDEARRLPGLRMAGLAVHIGSQINEAAPFRRAYARIASLVRDLRARGHAVHIVDCGGGLGIAYRDEIALDPRAWAATIAEAFGDLDVRLAIEPGRWLSAPAGLLLARVIDTKAMPEGSPDLIVLDAAMNDLARPSLYDSWHGIVPVAPPALHAPCTPHTVVGPVCESSDVLARARPLPRLEPDALVAILDAGAYGAVMSSTYNSRPLAAQVVVDDGRMACVKPRQDIEALWAGETVPEWFAA</sequence>
<dbReference type="STRING" id="1231623.Tasa_012_010"/>
<dbReference type="HAMAP" id="MF_02120">
    <property type="entry name" value="LysA"/>
    <property type="match status" value="1"/>
</dbReference>
<dbReference type="CDD" id="cd06828">
    <property type="entry name" value="PLPDE_III_DapDC"/>
    <property type="match status" value="1"/>
</dbReference>
<feature type="binding site" evidence="5">
    <location>
        <position position="397"/>
    </location>
    <ligand>
        <name>pyridoxal 5'-phosphate</name>
        <dbReference type="ChEBI" id="CHEBI:597326"/>
    </ligand>
</feature>
<proteinExistence type="inferred from homology"/>
<reference evidence="10 11" key="1">
    <citation type="submission" date="2012-10" db="EMBL/GenBank/DDBJ databases">
        <title>Genome sequencing of Tanticharoenia sakaeratensis NBRC 103193.</title>
        <authorList>
            <person name="Azuma Y."/>
            <person name="Hadano H."/>
            <person name="Hirakawa H."/>
            <person name="Matsushita K."/>
        </authorList>
    </citation>
    <scope>NUCLEOTIDE SEQUENCE [LARGE SCALE GENOMIC DNA]</scope>
    <source>
        <strain evidence="10 11">NBRC 103193</strain>
    </source>
</reference>
<dbReference type="InterPro" id="IPR009006">
    <property type="entry name" value="Ala_racemase/Decarboxylase_C"/>
</dbReference>
<feature type="binding site" evidence="5">
    <location>
        <position position="340"/>
    </location>
    <ligand>
        <name>substrate</name>
    </ligand>
</feature>
<dbReference type="PANTHER" id="PTHR43727:SF2">
    <property type="entry name" value="GROUP IV DECARBOXYLASE"/>
    <property type="match status" value="1"/>
</dbReference>
<dbReference type="InterPro" id="IPR002986">
    <property type="entry name" value="DAP_deCOOHase_LysA"/>
</dbReference>
<evidence type="ECO:0000256" key="5">
    <source>
        <dbReference type="HAMAP-Rule" id="MF_02120"/>
    </source>
</evidence>
<dbReference type="PRINTS" id="PR01181">
    <property type="entry name" value="DAPDCRBXLASE"/>
</dbReference>
<dbReference type="InterPro" id="IPR029066">
    <property type="entry name" value="PLP-binding_barrel"/>
</dbReference>
<accession>A0A0D6MJK5</accession>
<evidence type="ECO:0000256" key="1">
    <source>
        <dbReference type="ARBA" id="ARBA00001933"/>
    </source>
</evidence>
<dbReference type="EMBL" id="BALE01000012">
    <property type="protein sequence ID" value="GAN53834.1"/>
    <property type="molecule type" value="Genomic_DNA"/>
</dbReference>
<organism evidence="10 11">
    <name type="scientific">Tanticharoenia sakaeratensis NBRC 103193</name>
    <dbReference type="NCBI Taxonomy" id="1231623"/>
    <lineage>
        <taxon>Bacteria</taxon>
        <taxon>Pseudomonadati</taxon>
        <taxon>Pseudomonadota</taxon>
        <taxon>Alphaproteobacteria</taxon>
        <taxon>Acetobacterales</taxon>
        <taxon>Acetobacteraceae</taxon>
        <taxon>Tanticharoenia</taxon>
    </lineage>
</organism>
<protein>
    <recommendedName>
        <fullName evidence="5 6">Diaminopimelate decarboxylase</fullName>
        <shortName evidence="5">DAP decarboxylase</shortName>
        <shortName evidence="5">DAPDC</shortName>
        <ecNumber evidence="5 6">4.1.1.20</ecNumber>
    </recommendedName>
</protein>
<dbReference type="Gene3D" id="2.40.37.10">
    <property type="entry name" value="Lyase, Ornithine Decarboxylase, Chain A, domain 1"/>
    <property type="match status" value="1"/>
</dbReference>
<keyword evidence="4 5" id="KW-0456">Lyase</keyword>
<evidence type="ECO:0000256" key="6">
    <source>
        <dbReference type="NCBIfam" id="TIGR01048"/>
    </source>
</evidence>
<dbReference type="NCBIfam" id="TIGR01048">
    <property type="entry name" value="lysA"/>
    <property type="match status" value="1"/>
</dbReference>
<dbReference type="OrthoDB" id="9802241at2"/>
<feature type="binding site" evidence="5">
    <location>
        <position position="261"/>
    </location>
    <ligand>
        <name>pyridoxal 5'-phosphate</name>
        <dbReference type="ChEBI" id="CHEBI:597326"/>
    </ligand>
</feature>
<evidence type="ECO:0000256" key="3">
    <source>
        <dbReference type="ARBA" id="ARBA00022898"/>
    </source>
</evidence>
<evidence type="ECO:0000313" key="10">
    <source>
        <dbReference type="EMBL" id="GAN53834.1"/>
    </source>
</evidence>
<dbReference type="SUPFAM" id="SSF51419">
    <property type="entry name" value="PLP-binding barrel"/>
    <property type="match status" value="1"/>
</dbReference>